<evidence type="ECO:0000313" key="1">
    <source>
        <dbReference type="EMBL" id="ONM15151.1"/>
    </source>
</evidence>
<proteinExistence type="predicted"/>
<dbReference type="EMBL" id="CM007648">
    <property type="protein sequence ID" value="ONM15151.1"/>
    <property type="molecule type" value="Genomic_DNA"/>
</dbReference>
<reference evidence="1" key="1">
    <citation type="submission" date="2015-12" db="EMBL/GenBank/DDBJ databases">
        <title>Update maize B73 reference genome by single molecule sequencing technologies.</title>
        <authorList>
            <consortium name="Maize Genome Sequencing Project"/>
            <person name="Ware D."/>
        </authorList>
    </citation>
    <scope>NUCLEOTIDE SEQUENCE [LARGE SCALE GENOMIC DNA]</scope>
    <source>
        <tissue evidence="1">Seedling</tissue>
    </source>
</reference>
<sequence>MPLLWLWLQSCVAYLRTLSFQEMHQRVRLKMLSATVVILFGAMPALNRENMFVKESRRRPALFLFIPSIVNTLSVVRVQYPLNFWSKSLKLTQ</sequence>
<dbReference type="AlphaFoldDB" id="A0A1D6E3N2"/>
<organism evidence="1">
    <name type="scientific">Zea mays</name>
    <name type="common">Maize</name>
    <dbReference type="NCBI Taxonomy" id="4577"/>
    <lineage>
        <taxon>Eukaryota</taxon>
        <taxon>Viridiplantae</taxon>
        <taxon>Streptophyta</taxon>
        <taxon>Embryophyta</taxon>
        <taxon>Tracheophyta</taxon>
        <taxon>Spermatophyta</taxon>
        <taxon>Magnoliopsida</taxon>
        <taxon>Liliopsida</taxon>
        <taxon>Poales</taxon>
        <taxon>Poaceae</taxon>
        <taxon>PACMAD clade</taxon>
        <taxon>Panicoideae</taxon>
        <taxon>Andropogonodae</taxon>
        <taxon>Andropogoneae</taxon>
        <taxon>Tripsacinae</taxon>
        <taxon>Zea</taxon>
    </lineage>
</organism>
<gene>
    <name evidence="1" type="ORF">ZEAMMB73_Zm00001d002711</name>
</gene>
<protein>
    <submittedName>
        <fullName evidence="1">Serine racemase</fullName>
    </submittedName>
</protein>
<accession>A0A1D6E3N2</accession>
<name>A0A1D6E3N2_MAIZE</name>